<dbReference type="InterPro" id="IPR032675">
    <property type="entry name" value="LRR_dom_sf"/>
</dbReference>
<gene>
    <name evidence="3" type="ORF">METZ01_LOCUS455136</name>
</gene>
<keyword evidence="2" id="KW-0677">Repeat</keyword>
<dbReference type="PANTHER" id="PTHR48056:SF34">
    <property type="entry name" value="LRR RECEPTOR-LIKE SERINE_THREONINE-PROTEIN KINASE ERL1"/>
    <property type="match status" value="1"/>
</dbReference>
<dbReference type="InterPro" id="IPR001611">
    <property type="entry name" value="Leu-rich_rpt"/>
</dbReference>
<dbReference type="AlphaFoldDB" id="A0A383A3F7"/>
<dbReference type="EMBL" id="UINC01188863">
    <property type="protein sequence ID" value="SVE02282.1"/>
    <property type="molecule type" value="Genomic_DNA"/>
</dbReference>
<dbReference type="SUPFAM" id="SSF52058">
    <property type="entry name" value="L domain-like"/>
    <property type="match status" value="1"/>
</dbReference>
<accession>A0A383A3F7</accession>
<reference evidence="3" key="1">
    <citation type="submission" date="2018-05" db="EMBL/GenBank/DDBJ databases">
        <authorList>
            <person name="Lanie J.A."/>
            <person name="Ng W.-L."/>
            <person name="Kazmierczak K.M."/>
            <person name="Andrzejewski T.M."/>
            <person name="Davidsen T.M."/>
            <person name="Wayne K.J."/>
            <person name="Tettelin H."/>
            <person name="Glass J.I."/>
            <person name="Rusch D."/>
            <person name="Podicherti R."/>
            <person name="Tsui H.-C.T."/>
            <person name="Winkler M.E."/>
        </authorList>
    </citation>
    <scope>NUCLEOTIDE SEQUENCE</scope>
</reference>
<dbReference type="Pfam" id="PF13855">
    <property type="entry name" value="LRR_8"/>
    <property type="match status" value="1"/>
</dbReference>
<dbReference type="PANTHER" id="PTHR48056">
    <property type="entry name" value="LRR RECEPTOR-LIKE SERINE/THREONINE-PROTEIN KINASE-RELATED"/>
    <property type="match status" value="1"/>
</dbReference>
<keyword evidence="1" id="KW-0433">Leucine-rich repeat</keyword>
<dbReference type="FunFam" id="3.80.10.10:FF:000383">
    <property type="entry name" value="Leucine-rich repeat receptor protein kinase EMS1"/>
    <property type="match status" value="1"/>
</dbReference>
<proteinExistence type="predicted"/>
<sequence length="169" mass="18998">MLVLINVSIWCCDFEYLEINGDCYFRKDIKFLQAFIESSQYGRNPPPDDLKPLNLGWQLWENGRLIEFCCSTSTNTECRMDYELSGNLPHEIGNLTELKIISLESNNIIGSLPPEIGNLGKLEQLKLSSNNMIGNIPQEIGKMVHLQTLALKGNNISGALPLSIIKLKD</sequence>
<organism evidence="3">
    <name type="scientific">marine metagenome</name>
    <dbReference type="NCBI Taxonomy" id="408172"/>
    <lineage>
        <taxon>unclassified sequences</taxon>
        <taxon>metagenomes</taxon>
        <taxon>ecological metagenomes</taxon>
    </lineage>
</organism>
<name>A0A383A3F7_9ZZZZ</name>
<feature type="non-terminal residue" evidence="3">
    <location>
        <position position="169"/>
    </location>
</feature>
<evidence type="ECO:0000256" key="2">
    <source>
        <dbReference type="ARBA" id="ARBA00022737"/>
    </source>
</evidence>
<dbReference type="InterPro" id="IPR050647">
    <property type="entry name" value="Plant_LRR-RLKs"/>
</dbReference>
<protein>
    <recommendedName>
        <fullName evidence="4">Leucine-rich repeat-containing N-terminal plant-type domain-containing protein</fullName>
    </recommendedName>
</protein>
<dbReference type="GO" id="GO:0033612">
    <property type="term" value="F:receptor serine/threonine kinase binding"/>
    <property type="evidence" value="ECO:0007669"/>
    <property type="project" value="TreeGrafter"/>
</dbReference>
<dbReference type="Gene3D" id="3.80.10.10">
    <property type="entry name" value="Ribonuclease Inhibitor"/>
    <property type="match status" value="1"/>
</dbReference>
<evidence type="ECO:0008006" key="4">
    <source>
        <dbReference type="Google" id="ProtNLM"/>
    </source>
</evidence>
<evidence type="ECO:0000256" key="1">
    <source>
        <dbReference type="ARBA" id="ARBA00022614"/>
    </source>
</evidence>
<evidence type="ECO:0000313" key="3">
    <source>
        <dbReference type="EMBL" id="SVE02282.1"/>
    </source>
</evidence>